<dbReference type="SMART" id="SM01003">
    <property type="entry name" value="AlaDh_PNT_N"/>
    <property type="match status" value="1"/>
</dbReference>
<evidence type="ECO:0000256" key="1">
    <source>
        <dbReference type="ARBA" id="ARBA00003943"/>
    </source>
</evidence>
<evidence type="ECO:0000256" key="6">
    <source>
        <dbReference type="ARBA" id="ARBA00023027"/>
    </source>
</evidence>
<dbReference type="RefSeq" id="WP_317490147.1">
    <property type="nucleotide sequence ID" value="NZ_CP136051.1"/>
</dbReference>
<keyword evidence="10" id="KW-0560">Oxidoreductase</keyword>
<comment type="catalytic activity">
    <reaction evidence="7">
        <text>NAD(+) + NADPH + H(+)(in) = NADH + NADP(+) + H(+)(out)</text>
        <dbReference type="Rhea" id="RHEA:47992"/>
        <dbReference type="ChEBI" id="CHEBI:15378"/>
        <dbReference type="ChEBI" id="CHEBI:57540"/>
        <dbReference type="ChEBI" id="CHEBI:57783"/>
        <dbReference type="ChEBI" id="CHEBI:57945"/>
        <dbReference type="ChEBI" id="CHEBI:58349"/>
        <dbReference type="EC" id="7.1.1.1"/>
    </reaction>
</comment>
<dbReference type="Pfam" id="PF05222">
    <property type="entry name" value="AlaDh_PNT_N"/>
    <property type="match status" value="1"/>
</dbReference>
<feature type="domain" description="Alanine dehydrogenase/pyridine nucleotide transhydrogenase N-terminal" evidence="9">
    <location>
        <begin position="4"/>
        <end position="137"/>
    </location>
</feature>
<dbReference type="SUPFAM" id="SSF51735">
    <property type="entry name" value="NAD(P)-binding Rossmann-fold domains"/>
    <property type="match status" value="1"/>
</dbReference>
<dbReference type="InterPro" id="IPR007698">
    <property type="entry name" value="AlaDH/PNT_NAD(H)-bd"/>
</dbReference>
<dbReference type="SUPFAM" id="SSF52283">
    <property type="entry name" value="Formate/glycerate dehydrogenase catalytic domain-like"/>
    <property type="match status" value="1"/>
</dbReference>
<evidence type="ECO:0000256" key="3">
    <source>
        <dbReference type="ARBA" id="ARBA00022741"/>
    </source>
</evidence>
<keyword evidence="5" id="KW-1278">Translocase</keyword>
<dbReference type="PANTHER" id="PTHR10160">
    <property type="entry name" value="NAD(P) TRANSHYDROGENASE"/>
    <property type="match status" value="1"/>
</dbReference>
<accession>A0ABZ0ITK3</accession>
<dbReference type="GO" id="GO:0016491">
    <property type="term" value="F:oxidoreductase activity"/>
    <property type="evidence" value="ECO:0007669"/>
    <property type="project" value="UniProtKB-KW"/>
</dbReference>
<evidence type="ECO:0000256" key="4">
    <source>
        <dbReference type="ARBA" id="ARBA00022857"/>
    </source>
</evidence>
<comment type="function">
    <text evidence="1">The transhydrogenation between NADH and NADP is coupled to respiration and ATP hydrolysis and functions as a proton pump across the membrane.</text>
</comment>
<keyword evidence="3" id="KW-0547">Nucleotide-binding</keyword>
<sequence>MIVGLLKESGNEQRIAFLPEIAARLVQQKVRVFVEKDAGLTAFQSNQLYEEAGAEIVSREEVLTKSDLLVQIGEPSPELVEQLGSDKIWLSQYNPLWNKNLVTQFLQKGITSFSMDSIPRTSRAQAMDVLSSMATVSGYKAVLEGASQLPNFFPMFMTAAGTIRPATVLVLGAGVAGLQAIAIARKLGAQVQAFDVRSAVKEEVMSLGARFVEVEGAKEDAAAGGYAVEQTEEFKQKQQQAINDHAAKADVVICTAQIPGRKAPVLLPKEAVERMKPGSVIVDLAASSGGNCELTQDNETVVHHGVKIIGQSNYPSLMPVDASKMYGKNVFNFLELLIADDGSLNLNFEDDIVAGTCITHQGEVLNSRVKSLFGELIDI</sequence>
<evidence type="ECO:0000259" key="8">
    <source>
        <dbReference type="SMART" id="SM01002"/>
    </source>
</evidence>
<gene>
    <name evidence="10" type="ORF">RT717_02385</name>
</gene>
<protein>
    <recommendedName>
        <fullName evidence="2">proton-translocating NAD(P)(+) transhydrogenase</fullName>
        <ecNumber evidence="2">7.1.1.1</ecNumber>
    </recommendedName>
</protein>
<feature type="domain" description="Alanine dehydrogenase/pyridine nucleotide transhydrogenase NAD(H)-binding" evidence="8">
    <location>
        <begin position="146"/>
        <end position="310"/>
    </location>
</feature>
<dbReference type="PANTHER" id="PTHR10160:SF19">
    <property type="entry name" value="PROTON-TRANSLOCATING NAD(P)(+) TRANSHYDROGENASE"/>
    <property type="match status" value="1"/>
</dbReference>
<proteinExistence type="predicted"/>
<evidence type="ECO:0000259" key="9">
    <source>
        <dbReference type="SMART" id="SM01003"/>
    </source>
</evidence>
<evidence type="ECO:0000256" key="7">
    <source>
        <dbReference type="ARBA" id="ARBA00048202"/>
    </source>
</evidence>
<dbReference type="CDD" id="cd05304">
    <property type="entry name" value="Rubrum_tdh"/>
    <property type="match status" value="1"/>
</dbReference>
<dbReference type="InterPro" id="IPR036291">
    <property type="entry name" value="NAD(P)-bd_dom_sf"/>
</dbReference>
<name>A0ABZ0ITK3_9BACT</name>
<dbReference type="InterPro" id="IPR007886">
    <property type="entry name" value="AlaDH/PNT_N"/>
</dbReference>
<keyword evidence="6" id="KW-0520">NAD</keyword>
<keyword evidence="4" id="KW-0521">NADP</keyword>
<evidence type="ECO:0000256" key="5">
    <source>
        <dbReference type="ARBA" id="ARBA00022967"/>
    </source>
</evidence>
<reference evidence="10 11" key="1">
    <citation type="journal article" date="2023" name="Microbiol. Resour. Announc.">
        <title>Complete Genome Sequence of Imperialibacter roseus strain P4T.</title>
        <authorList>
            <person name="Tizabi D.R."/>
            <person name="Bachvaroff T."/>
            <person name="Hill R.T."/>
        </authorList>
    </citation>
    <scope>NUCLEOTIDE SEQUENCE [LARGE SCALE GENOMIC DNA]</scope>
    <source>
        <strain evidence="10 11">P4T</strain>
    </source>
</reference>
<evidence type="ECO:0000313" key="10">
    <source>
        <dbReference type="EMBL" id="WOK07469.1"/>
    </source>
</evidence>
<dbReference type="Gene3D" id="3.40.50.720">
    <property type="entry name" value="NAD(P)-binding Rossmann-like Domain"/>
    <property type="match status" value="2"/>
</dbReference>
<evidence type="ECO:0000256" key="2">
    <source>
        <dbReference type="ARBA" id="ARBA00012943"/>
    </source>
</evidence>
<organism evidence="10 11">
    <name type="scientific">Imperialibacter roseus</name>
    <dbReference type="NCBI Taxonomy" id="1324217"/>
    <lineage>
        <taxon>Bacteria</taxon>
        <taxon>Pseudomonadati</taxon>
        <taxon>Bacteroidota</taxon>
        <taxon>Cytophagia</taxon>
        <taxon>Cytophagales</taxon>
        <taxon>Flammeovirgaceae</taxon>
        <taxon>Imperialibacter</taxon>
    </lineage>
</organism>
<dbReference type="SMART" id="SM01002">
    <property type="entry name" value="AlaDh_PNT_C"/>
    <property type="match status" value="1"/>
</dbReference>
<dbReference type="Pfam" id="PF01262">
    <property type="entry name" value="AlaDh_PNT_C"/>
    <property type="match status" value="1"/>
</dbReference>
<dbReference type="Proteomes" id="UP001302349">
    <property type="component" value="Chromosome"/>
</dbReference>
<dbReference type="EMBL" id="CP136051">
    <property type="protein sequence ID" value="WOK07469.1"/>
    <property type="molecule type" value="Genomic_DNA"/>
</dbReference>
<dbReference type="NCBIfam" id="NF006942">
    <property type="entry name" value="PRK09424.1"/>
    <property type="match status" value="1"/>
</dbReference>
<evidence type="ECO:0000313" key="11">
    <source>
        <dbReference type="Proteomes" id="UP001302349"/>
    </source>
</evidence>
<keyword evidence="11" id="KW-1185">Reference proteome</keyword>
<dbReference type="EC" id="7.1.1.1" evidence="2"/>